<keyword evidence="2" id="KW-1185">Reference proteome</keyword>
<gene>
    <name evidence="1" type="ORF">e112_057</name>
</gene>
<dbReference type="KEGG" id="vg:19485205"/>
<name>A0A023ZVQ5_9CAUD</name>
<dbReference type="EMBL" id="KJ668714">
    <property type="protein sequence ID" value="AHY83255.1"/>
    <property type="molecule type" value="Genomic_DNA"/>
</dbReference>
<dbReference type="Proteomes" id="UP000024439">
    <property type="component" value="Segment"/>
</dbReference>
<reference evidence="1 2" key="1">
    <citation type="submission" date="2014-10" db="EMBL/GenBank/DDBJ databases">
        <title>Complete genome sequence of e11/2, a T-even type bacteriophage specific for E. coli O157:H7.</title>
        <authorList>
            <person name="Coffey B."/>
            <person name="Ross P."/>
            <person name="O'Flynn G."/>
            <person name="O'Sullivan O."/>
            <person name="Casey A."/>
            <person name="Callanan M."/>
            <person name="Coffey A."/>
            <person name="McAuliffe O."/>
        </authorList>
    </citation>
    <scope>NUCLEOTIDE SEQUENCE [LARGE SCALE GENOMIC DNA]</scope>
</reference>
<dbReference type="InterPro" id="IPR019725">
    <property type="entry name" value="Phage_T4_P15K_Rpol-bd"/>
</dbReference>
<sequence length="129" mass="14711">MTKITVNYTVDVKDIQPKHVRSESNPQNQNKIRRAWVLSLSDNAMEVIQNKIKSAPARHAYYEAIDREVSNKWIELMRKHTTESLNAGAKFIMTSCGERLEDDYCGNADERLIVAAQIVAETIAADFNR</sequence>
<protein>
    <submittedName>
        <fullName evidence="1">RNA polymerase binding protein</fullName>
    </submittedName>
</protein>
<evidence type="ECO:0000313" key="2">
    <source>
        <dbReference type="Proteomes" id="UP000024439"/>
    </source>
</evidence>
<dbReference type="GeneID" id="19485205"/>
<organism evidence="1 2">
    <name type="scientific">Escherichia phage vB_EcoM_112</name>
    <dbReference type="NCBI Taxonomy" id="1495285"/>
    <lineage>
        <taxon>Viruses</taxon>
        <taxon>Duplodnaviria</taxon>
        <taxon>Heunggongvirae</taxon>
        <taxon>Uroviricota</taxon>
        <taxon>Caudoviricetes</taxon>
        <taxon>Pantevenvirales</taxon>
        <taxon>Straboviridae</taxon>
        <taxon>Tevenvirinae</taxon>
        <taxon>Tequatrovirus</taxon>
        <taxon>Tequatrovirus e112</taxon>
    </lineage>
</organism>
<dbReference type="RefSeq" id="YP_009030662.1">
    <property type="nucleotide sequence ID" value="NC_024125.2"/>
</dbReference>
<dbReference type="Pfam" id="PF10789">
    <property type="entry name" value="Phage_RpbA"/>
    <property type="match status" value="1"/>
</dbReference>
<evidence type="ECO:0000313" key="1">
    <source>
        <dbReference type="EMBL" id="AHY83255.1"/>
    </source>
</evidence>
<proteinExistence type="predicted"/>
<dbReference type="SMR" id="A0A023ZVQ5"/>
<accession>A0A023ZVQ5</accession>